<comment type="caution">
    <text evidence="2">The sequence shown here is derived from an EMBL/GenBank/DDBJ whole genome shotgun (WGS) entry which is preliminary data.</text>
</comment>
<dbReference type="Proteomes" id="UP000228689">
    <property type="component" value="Unassembled WGS sequence"/>
</dbReference>
<name>A0A2M7RDH4_9BACT</name>
<evidence type="ECO:0000256" key="1">
    <source>
        <dbReference type="SAM" id="MobiDB-lite"/>
    </source>
</evidence>
<dbReference type="AlphaFoldDB" id="A0A2M7RDH4"/>
<dbReference type="EMBL" id="PFMC01000059">
    <property type="protein sequence ID" value="PIY94714.1"/>
    <property type="molecule type" value="Genomic_DNA"/>
</dbReference>
<organism evidence="2 3">
    <name type="scientific">Candidatus Komeilibacteria bacterium CG_4_10_14_0_8_um_filter_37_78</name>
    <dbReference type="NCBI Taxonomy" id="1974471"/>
    <lineage>
        <taxon>Bacteria</taxon>
        <taxon>Candidatus Komeiliibacteriota</taxon>
    </lineage>
</organism>
<evidence type="ECO:0000313" key="2">
    <source>
        <dbReference type="EMBL" id="PIY94714.1"/>
    </source>
</evidence>
<feature type="region of interest" description="Disordered" evidence="1">
    <location>
        <begin position="58"/>
        <end position="86"/>
    </location>
</feature>
<protein>
    <submittedName>
        <fullName evidence="2">Uncharacterized protein</fullName>
    </submittedName>
</protein>
<feature type="compositionally biased region" description="Basic and acidic residues" evidence="1">
    <location>
        <begin position="58"/>
        <end position="68"/>
    </location>
</feature>
<sequence length="86" mass="10209">MSKVSRDEQRLLEVARKSLAEFLGREPTRQELWRVHLCFKRMAFTLIEYVDHQNYEERKNKQNKKTDDQDQNLEPGGPAGKVAENY</sequence>
<gene>
    <name evidence="2" type="ORF">COY67_02245</name>
</gene>
<reference evidence="3" key="1">
    <citation type="submission" date="2017-09" db="EMBL/GenBank/DDBJ databases">
        <title>Depth-based differentiation of microbial function through sediment-hosted aquifers and enrichment of novel symbionts in the deep terrestrial subsurface.</title>
        <authorList>
            <person name="Probst A.J."/>
            <person name="Ladd B."/>
            <person name="Jarett J.K."/>
            <person name="Geller-Mcgrath D.E."/>
            <person name="Sieber C.M.K."/>
            <person name="Emerson J.B."/>
            <person name="Anantharaman K."/>
            <person name="Thomas B.C."/>
            <person name="Malmstrom R."/>
            <person name="Stieglmeier M."/>
            <person name="Klingl A."/>
            <person name="Woyke T."/>
            <person name="Ryan C.M."/>
            <person name="Banfield J.F."/>
        </authorList>
    </citation>
    <scope>NUCLEOTIDE SEQUENCE [LARGE SCALE GENOMIC DNA]</scope>
</reference>
<evidence type="ECO:0000313" key="3">
    <source>
        <dbReference type="Proteomes" id="UP000228689"/>
    </source>
</evidence>
<accession>A0A2M7RDH4</accession>
<proteinExistence type="predicted"/>